<dbReference type="PANTHER" id="PTHR44129">
    <property type="entry name" value="WD REPEAT-CONTAINING PROTEIN POP1"/>
    <property type="match status" value="1"/>
</dbReference>
<gene>
    <name evidence="3" type="ORF">BO94DRAFT_617531</name>
</gene>
<keyword evidence="4" id="KW-1185">Reference proteome</keyword>
<dbReference type="EMBL" id="MSFK01000008">
    <property type="protein sequence ID" value="PWY91876.1"/>
    <property type="molecule type" value="Genomic_DNA"/>
</dbReference>
<dbReference type="Gene3D" id="2.130.10.10">
    <property type="entry name" value="YVTN repeat-like/Quinoprotein amine dehydrogenase"/>
    <property type="match status" value="1"/>
</dbReference>
<dbReference type="RefSeq" id="XP_025469604.1">
    <property type="nucleotide sequence ID" value="XM_025616832.1"/>
</dbReference>
<keyword evidence="2" id="KW-0677">Repeat</keyword>
<evidence type="ECO:0000313" key="4">
    <source>
        <dbReference type="Proteomes" id="UP000246702"/>
    </source>
</evidence>
<dbReference type="SUPFAM" id="SSF50978">
    <property type="entry name" value="WD40 repeat-like"/>
    <property type="match status" value="1"/>
</dbReference>
<dbReference type="InterPro" id="IPR015943">
    <property type="entry name" value="WD40/YVTN_repeat-like_dom_sf"/>
</dbReference>
<organism evidence="3 4">
    <name type="scientific">Aspergillus sclerotioniger CBS 115572</name>
    <dbReference type="NCBI Taxonomy" id="1450535"/>
    <lineage>
        <taxon>Eukaryota</taxon>
        <taxon>Fungi</taxon>
        <taxon>Dikarya</taxon>
        <taxon>Ascomycota</taxon>
        <taxon>Pezizomycotina</taxon>
        <taxon>Eurotiomycetes</taxon>
        <taxon>Eurotiomycetidae</taxon>
        <taxon>Eurotiales</taxon>
        <taxon>Aspergillaceae</taxon>
        <taxon>Aspergillus</taxon>
        <taxon>Aspergillus subgen. Circumdati</taxon>
    </lineage>
</organism>
<evidence type="ECO:0000313" key="3">
    <source>
        <dbReference type="EMBL" id="PWY91876.1"/>
    </source>
</evidence>
<evidence type="ECO:0008006" key="5">
    <source>
        <dbReference type="Google" id="ProtNLM"/>
    </source>
</evidence>
<dbReference type="OrthoDB" id="60955at2759"/>
<proteinExistence type="predicted"/>
<comment type="caution">
    <text evidence="3">The sequence shown here is derived from an EMBL/GenBank/DDBJ whole genome shotgun (WGS) entry which is preliminary data.</text>
</comment>
<evidence type="ECO:0000256" key="1">
    <source>
        <dbReference type="ARBA" id="ARBA00022574"/>
    </source>
</evidence>
<dbReference type="GeneID" id="37118975"/>
<dbReference type="AlphaFoldDB" id="A0A317WZQ9"/>
<dbReference type="InterPro" id="IPR050349">
    <property type="entry name" value="WD_LIS1/nudF_dynein_reg"/>
</dbReference>
<reference evidence="3 4" key="1">
    <citation type="submission" date="2016-12" db="EMBL/GenBank/DDBJ databases">
        <title>The genomes of Aspergillus section Nigri reveals drivers in fungal speciation.</title>
        <authorList>
            <consortium name="DOE Joint Genome Institute"/>
            <person name="Vesth T.C."/>
            <person name="Nybo J."/>
            <person name="Theobald S."/>
            <person name="Brandl J."/>
            <person name="Frisvad J.C."/>
            <person name="Nielsen K.F."/>
            <person name="Lyhne E.K."/>
            <person name="Kogle M.E."/>
            <person name="Kuo A."/>
            <person name="Riley R."/>
            <person name="Clum A."/>
            <person name="Nolan M."/>
            <person name="Lipzen A."/>
            <person name="Salamov A."/>
            <person name="Henrissat B."/>
            <person name="Wiebenga A."/>
            <person name="De Vries R.P."/>
            <person name="Grigoriev I.V."/>
            <person name="Mortensen U.H."/>
            <person name="Andersen M.R."/>
            <person name="Baker S.E."/>
        </authorList>
    </citation>
    <scope>NUCLEOTIDE SEQUENCE [LARGE SCALE GENOMIC DNA]</scope>
    <source>
        <strain evidence="3 4">CBS 115572</strain>
    </source>
</reference>
<sequence length="198" mass="22090">MGFKRYVSREGTVQFWDPDTTHLRSGMSIGSTTVATSPPDGRLLFAVSEQGRLQVWNLARPTFRTSFEDADLEYWGTDTCVAWLPQTGTHVMVASTKGIRIWEASTGKLQKKFESSEDQSLPFKQFSTKMTISPHGNLILAYHSSALILEWISGASMVGNDLVHKTGSFRALSPNGTFMITVERNSLLVWDMKTQGLH</sequence>
<name>A0A317WZQ9_9EURO</name>
<evidence type="ECO:0000256" key="2">
    <source>
        <dbReference type="ARBA" id="ARBA00022737"/>
    </source>
</evidence>
<accession>A0A317WZQ9</accession>
<dbReference type="Proteomes" id="UP000246702">
    <property type="component" value="Unassembled WGS sequence"/>
</dbReference>
<protein>
    <recommendedName>
        <fullName evidence="5">WD40 repeat-like protein</fullName>
    </recommendedName>
</protein>
<dbReference type="InterPro" id="IPR036322">
    <property type="entry name" value="WD40_repeat_dom_sf"/>
</dbReference>
<keyword evidence="1" id="KW-0853">WD repeat</keyword>